<evidence type="ECO:0000313" key="3">
    <source>
        <dbReference type="Proteomes" id="UP000284416"/>
    </source>
</evidence>
<dbReference type="Gene3D" id="2.60.120.260">
    <property type="entry name" value="Galactose-binding domain-like"/>
    <property type="match status" value="1"/>
</dbReference>
<gene>
    <name evidence="2" type="ORF">D1B31_06440</name>
</gene>
<proteinExistence type="predicted"/>
<keyword evidence="3" id="KW-1185">Reference proteome</keyword>
<keyword evidence="2" id="KW-0378">Hydrolase</keyword>
<feature type="domain" description="SGNH hydrolase-type esterase" evidence="1">
    <location>
        <begin position="54"/>
        <end position="214"/>
    </location>
</feature>
<dbReference type="AlphaFoldDB" id="A0A417YXK0"/>
<dbReference type="InterPro" id="IPR036514">
    <property type="entry name" value="SGNH_hydro_sf"/>
</dbReference>
<dbReference type="Proteomes" id="UP000284416">
    <property type="component" value="Unassembled WGS sequence"/>
</dbReference>
<sequence>MKSRLFKVFVPAVLGFICLFLAISEFTSAKGTEASEQGFFHKIKAGKDYNYLIIGDSIGRGSGAESKNATWFARFEKGIKDAYDLRGRRFSLVQSGATAFEGIIKYATEKPELGVDLVFLVFGENDRKYMDAAQFSFYYEKLIRQVKLDYPAADIFTFTESCLTNAEFAKVIEDISDRYGAAHIDMRIPFAKSGLDSEKLTKDGVHPNGQGYALYAEEILKKVEELASGDEPGTFPLPAPMHKTLGREYVPIAKPSAMEGFTKDGNGYFANEKESFLEYEFTGTMVGYTLDRMPNGGMVDVFIDGKHAAILTTWWPFKRERSIYIASTLSVGSHKIRFVHTGESSHPDGSGTSPSVFIKGIIVEKPD</sequence>
<evidence type="ECO:0000259" key="1">
    <source>
        <dbReference type="Pfam" id="PF13472"/>
    </source>
</evidence>
<dbReference type="OrthoDB" id="8233337at2"/>
<dbReference type="InterPro" id="IPR013830">
    <property type="entry name" value="SGNH_hydro"/>
</dbReference>
<dbReference type="CDD" id="cd00229">
    <property type="entry name" value="SGNH_hydrolase"/>
    <property type="match status" value="1"/>
</dbReference>
<organism evidence="2 3">
    <name type="scientific">Neobacillus notoginsengisoli</name>
    <dbReference type="NCBI Taxonomy" id="1578198"/>
    <lineage>
        <taxon>Bacteria</taxon>
        <taxon>Bacillati</taxon>
        <taxon>Bacillota</taxon>
        <taxon>Bacilli</taxon>
        <taxon>Bacillales</taxon>
        <taxon>Bacillaceae</taxon>
        <taxon>Neobacillus</taxon>
    </lineage>
</organism>
<reference evidence="2 3" key="1">
    <citation type="journal article" date="2017" name="Int. J. Syst. Evol. Microbiol.">
        <title>Bacillus notoginsengisoli sp. nov., a novel bacterium isolated from the rhizosphere of Panax notoginseng.</title>
        <authorList>
            <person name="Zhang M.Y."/>
            <person name="Cheng J."/>
            <person name="Cai Y."/>
            <person name="Zhang T.Y."/>
            <person name="Wu Y.Y."/>
            <person name="Manikprabhu D."/>
            <person name="Li W.J."/>
            <person name="Zhang Y.X."/>
        </authorList>
    </citation>
    <scope>NUCLEOTIDE SEQUENCE [LARGE SCALE GENOMIC DNA]</scope>
    <source>
        <strain evidence="2 3">JCM 30743</strain>
    </source>
</reference>
<accession>A0A417YXK0</accession>
<comment type="caution">
    <text evidence="2">The sequence shown here is derived from an EMBL/GenBank/DDBJ whole genome shotgun (WGS) entry which is preliminary data.</text>
</comment>
<name>A0A417YXK0_9BACI</name>
<dbReference type="GO" id="GO:0016787">
    <property type="term" value="F:hydrolase activity"/>
    <property type="evidence" value="ECO:0007669"/>
    <property type="project" value="UniProtKB-KW"/>
</dbReference>
<dbReference type="Gene3D" id="3.40.50.1110">
    <property type="entry name" value="SGNH hydrolase"/>
    <property type="match status" value="1"/>
</dbReference>
<protein>
    <submittedName>
        <fullName evidence="2">SGNH/GDSL hydrolase family protein</fullName>
    </submittedName>
</protein>
<dbReference type="Pfam" id="PF13472">
    <property type="entry name" value="Lipase_GDSL_2"/>
    <property type="match status" value="1"/>
</dbReference>
<dbReference type="EMBL" id="QWEG01000003">
    <property type="protein sequence ID" value="RHW42259.1"/>
    <property type="molecule type" value="Genomic_DNA"/>
</dbReference>
<dbReference type="SUPFAM" id="SSF52266">
    <property type="entry name" value="SGNH hydrolase"/>
    <property type="match status" value="1"/>
</dbReference>
<evidence type="ECO:0000313" key="2">
    <source>
        <dbReference type="EMBL" id="RHW42259.1"/>
    </source>
</evidence>
<dbReference type="RefSeq" id="WP_118919915.1">
    <property type="nucleotide sequence ID" value="NZ_QWEG01000003.1"/>
</dbReference>